<comment type="pathway">
    <text evidence="4">Lipid metabolism.</text>
</comment>
<dbReference type="InterPro" id="IPR004570">
    <property type="entry name" value="Phosphatidylglycerol_P_synth"/>
</dbReference>
<evidence type="ECO:0000256" key="9">
    <source>
        <dbReference type="ARBA" id="ARBA00022516"/>
    </source>
</evidence>
<protein>
    <recommendedName>
        <fullName evidence="7 18">CDP-diacylglycerol--glycerol-3-phosphate 3-phosphatidyltransferase</fullName>
        <ecNumber evidence="6 18">2.7.8.5</ecNumber>
    </recommendedName>
</protein>
<feature type="transmembrane region" description="Helical" evidence="20">
    <location>
        <begin position="33"/>
        <end position="54"/>
    </location>
</feature>
<evidence type="ECO:0000256" key="14">
    <source>
        <dbReference type="ARBA" id="ARBA00023136"/>
    </source>
</evidence>
<accession>G9X0P5</accession>
<dbReference type="InterPro" id="IPR043130">
    <property type="entry name" value="CDP-OH_PTrfase_TM_dom"/>
</dbReference>
<dbReference type="PANTHER" id="PTHR14269:SF62">
    <property type="entry name" value="CDP-DIACYLGLYCEROL--GLYCEROL-3-PHOSPHATE 3-PHOSPHATIDYLTRANSFERASE 1, CHLOROPLASTIC"/>
    <property type="match status" value="1"/>
</dbReference>
<dbReference type="GO" id="GO:0008444">
    <property type="term" value="F:CDP-diacylglycerol-glycerol-3-phosphate 3-phosphatidyltransferase activity"/>
    <property type="evidence" value="ECO:0007669"/>
    <property type="project" value="UniProtKB-UniRule"/>
</dbReference>
<comment type="catalytic activity">
    <reaction evidence="17">
        <text>a CDP-1,2-diacyl-sn-glycerol + sn-glycerol 3-phosphate = a 1,2-diacyl-sn-glycero-3-phospho-(1'-sn-glycero-3'-phosphate) + CMP + H(+)</text>
        <dbReference type="Rhea" id="RHEA:12593"/>
        <dbReference type="ChEBI" id="CHEBI:15378"/>
        <dbReference type="ChEBI" id="CHEBI:57597"/>
        <dbReference type="ChEBI" id="CHEBI:58332"/>
        <dbReference type="ChEBI" id="CHEBI:60110"/>
        <dbReference type="ChEBI" id="CHEBI:60377"/>
        <dbReference type="EC" id="2.7.8.5"/>
    </reaction>
</comment>
<comment type="similarity">
    <text evidence="5 19">Belongs to the CDP-alcohol phosphatidyltransferase class-I family.</text>
</comment>
<keyword evidence="10 19" id="KW-0808">Transferase</keyword>
<dbReference type="InterPro" id="IPR050324">
    <property type="entry name" value="CDP-alcohol_PTase-I"/>
</dbReference>
<evidence type="ECO:0000256" key="17">
    <source>
        <dbReference type="ARBA" id="ARBA00048586"/>
    </source>
</evidence>
<comment type="pathway">
    <text evidence="3">Phospholipid metabolism; phosphatidylglycerol biosynthesis; phosphatidylglycerol from CDP-diacylglycerol: step 1/2.</text>
</comment>
<dbReference type="BioCyc" id="EBAC796937-HMP:GMGH-1989-MONOMER"/>
<dbReference type="EMBL" id="AFZE01000015">
    <property type="protein sequence ID" value="EHL15140.1"/>
    <property type="molecule type" value="Genomic_DNA"/>
</dbReference>
<keyword evidence="8" id="KW-1003">Cell membrane</keyword>
<evidence type="ECO:0000256" key="12">
    <source>
        <dbReference type="ARBA" id="ARBA00022989"/>
    </source>
</evidence>
<evidence type="ECO:0000256" key="16">
    <source>
        <dbReference type="ARBA" id="ARBA00023264"/>
    </source>
</evidence>
<dbReference type="PATRIC" id="fig|796937.3.peg.1194"/>
<keyword evidence="15" id="KW-0594">Phospholipid biosynthesis</keyword>
<evidence type="ECO:0000256" key="8">
    <source>
        <dbReference type="ARBA" id="ARBA00022475"/>
    </source>
</evidence>
<dbReference type="NCBIfam" id="TIGR00560">
    <property type="entry name" value="pgsA"/>
    <property type="match status" value="1"/>
</dbReference>
<evidence type="ECO:0000313" key="22">
    <source>
        <dbReference type="Proteomes" id="UP000006437"/>
    </source>
</evidence>
<dbReference type="AlphaFoldDB" id="G9X0P5"/>
<feature type="transmembrane region" description="Helical" evidence="20">
    <location>
        <begin position="6"/>
        <end position="26"/>
    </location>
</feature>
<keyword evidence="13" id="KW-0443">Lipid metabolism</keyword>
<evidence type="ECO:0000256" key="18">
    <source>
        <dbReference type="NCBIfam" id="TIGR00560"/>
    </source>
</evidence>
<dbReference type="InterPro" id="IPR000462">
    <property type="entry name" value="CDP-OH_P_trans"/>
</dbReference>
<dbReference type="PIRSF" id="PIRSF000847">
    <property type="entry name" value="Phos_ph_gly_syn"/>
    <property type="match status" value="1"/>
</dbReference>
<dbReference type="GO" id="GO:0005886">
    <property type="term" value="C:plasma membrane"/>
    <property type="evidence" value="ECO:0007669"/>
    <property type="project" value="UniProtKB-SubCell"/>
</dbReference>
<keyword evidence="12 20" id="KW-1133">Transmembrane helix</keyword>
<evidence type="ECO:0000313" key="21">
    <source>
        <dbReference type="EMBL" id="EHL15140.1"/>
    </source>
</evidence>
<comment type="subcellular location">
    <subcellularLocation>
        <location evidence="2">Cell membrane</location>
        <topology evidence="2">Multi-pass membrane protein</topology>
    </subcellularLocation>
</comment>
<gene>
    <name evidence="21" type="ORF">HMPREF9629_01981</name>
</gene>
<evidence type="ECO:0000256" key="15">
    <source>
        <dbReference type="ARBA" id="ARBA00023209"/>
    </source>
</evidence>
<proteinExistence type="inferred from homology"/>
<dbReference type="Proteomes" id="UP000006437">
    <property type="component" value="Unassembled WGS sequence"/>
</dbReference>
<dbReference type="UniPathway" id="UPA00084">
    <property type="reaction ID" value="UER00503"/>
</dbReference>
<dbReference type="InterPro" id="IPR048254">
    <property type="entry name" value="CDP_ALCOHOL_P_TRANSF_CS"/>
</dbReference>
<evidence type="ECO:0000256" key="20">
    <source>
        <dbReference type="SAM" id="Phobius"/>
    </source>
</evidence>
<organism evidence="21 22">
    <name type="scientific">Peptoanaerobacter stomatis</name>
    <dbReference type="NCBI Taxonomy" id="796937"/>
    <lineage>
        <taxon>Bacteria</taxon>
        <taxon>Bacillati</taxon>
        <taxon>Bacillota</taxon>
        <taxon>Clostridia</taxon>
        <taxon>Peptostreptococcales</taxon>
        <taxon>Filifactoraceae</taxon>
        <taxon>Peptoanaerobacter</taxon>
    </lineage>
</organism>
<evidence type="ECO:0000256" key="3">
    <source>
        <dbReference type="ARBA" id="ARBA00005042"/>
    </source>
</evidence>
<dbReference type="Gene3D" id="1.20.120.1760">
    <property type="match status" value="1"/>
</dbReference>
<keyword evidence="11 20" id="KW-0812">Transmembrane</keyword>
<dbReference type="EC" id="2.7.8.5" evidence="6 18"/>
<feature type="transmembrane region" description="Helical" evidence="20">
    <location>
        <begin position="74"/>
        <end position="98"/>
    </location>
</feature>
<feature type="transmembrane region" description="Helical" evidence="20">
    <location>
        <begin position="132"/>
        <end position="158"/>
    </location>
</feature>
<dbReference type="HOGENOM" id="CLU_051314_2_3_9"/>
<evidence type="ECO:0000256" key="6">
    <source>
        <dbReference type="ARBA" id="ARBA00013170"/>
    </source>
</evidence>
<reference evidence="21 22" key="1">
    <citation type="submission" date="2011-08" db="EMBL/GenBank/DDBJ databases">
        <title>The Genome Sequence of Eubacteriaceae bacterium ACC19a.</title>
        <authorList>
            <consortium name="The Broad Institute Genome Sequencing Platform"/>
            <person name="Earl A."/>
            <person name="Ward D."/>
            <person name="Feldgarden M."/>
            <person name="Gevers D."/>
            <person name="Sizova M."/>
            <person name="Hazen A."/>
            <person name="Epstein S."/>
            <person name="Young S.K."/>
            <person name="Zeng Q."/>
            <person name="Gargeya S."/>
            <person name="Fitzgerald M."/>
            <person name="Haas B."/>
            <person name="Abouelleil A."/>
            <person name="Alvarado L."/>
            <person name="Arachchi H.M."/>
            <person name="Berlin A."/>
            <person name="Brown A."/>
            <person name="Chapman S.B."/>
            <person name="Chen Z."/>
            <person name="Dunbar C."/>
            <person name="Freedman E."/>
            <person name="Gearin G."/>
            <person name="Gellesch M."/>
            <person name="Goldberg J."/>
            <person name="Griggs A."/>
            <person name="Gujja S."/>
            <person name="Heiman D."/>
            <person name="Howarth C."/>
            <person name="Larson L."/>
            <person name="Lui A."/>
            <person name="MacDonald P.J.P."/>
            <person name="Montmayeur A."/>
            <person name="Murphy C."/>
            <person name="Neiman D."/>
            <person name="Pearson M."/>
            <person name="Priest M."/>
            <person name="Roberts A."/>
            <person name="Saif S."/>
            <person name="Shea T."/>
            <person name="Shenoy N."/>
            <person name="Sisk P."/>
            <person name="Stolte C."/>
            <person name="Sykes S."/>
            <person name="Wortman J."/>
            <person name="Nusbaum C."/>
            <person name="Birren B."/>
        </authorList>
    </citation>
    <scope>NUCLEOTIDE SEQUENCE [LARGE SCALE GENOMIC DNA]</scope>
    <source>
        <strain evidence="21 22">ACC19a</strain>
    </source>
</reference>
<sequence length="173" mass="19071">MNTPNKLTILRMILVPFFLVSFYIEIKNSDSSLIISTIIFAVASITDFFDGYLARKYNLVTDFGKFMDPLADKILVAAAMICLVGASRMSAWMAVLIISREYAISILRAIAASSGKVIAASSGGKIKTVTQIAAIIMLLLNIPFAMYVMIVAVVATFYSGVEYIYKNRHLLTY</sequence>
<evidence type="ECO:0000256" key="5">
    <source>
        <dbReference type="ARBA" id="ARBA00010441"/>
    </source>
</evidence>
<dbReference type="GO" id="GO:0006655">
    <property type="term" value="P:phosphatidylglycerol biosynthetic process"/>
    <property type="evidence" value="ECO:0007669"/>
    <property type="project" value="UniProtKB-UniPathway"/>
</dbReference>
<dbReference type="Pfam" id="PF01066">
    <property type="entry name" value="CDP-OH_P_transf"/>
    <property type="match status" value="1"/>
</dbReference>
<evidence type="ECO:0000256" key="13">
    <source>
        <dbReference type="ARBA" id="ARBA00023098"/>
    </source>
</evidence>
<dbReference type="PROSITE" id="PS00379">
    <property type="entry name" value="CDP_ALCOHOL_P_TRANSF"/>
    <property type="match status" value="1"/>
</dbReference>
<comment type="caution">
    <text evidence="21">The sequence shown here is derived from an EMBL/GenBank/DDBJ whole genome shotgun (WGS) entry which is preliminary data.</text>
</comment>
<evidence type="ECO:0000256" key="11">
    <source>
        <dbReference type="ARBA" id="ARBA00022692"/>
    </source>
</evidence>
<keyword evidence="14 20" id="KW-0472">Membrane</keyword>
<evidence type="ECO:0000256" key="2">
    <source>
        <dbReference type="ARBA" id="ARBA00004651"/>
    </source>
</evidence>
<evidence type="ECO:0000256" key="19">
    <source>
        <dbReference type="RuleBase" id="RU003750"/>
    </source>
</evidence>
<comment type="function">
    <text evidence="1">This protein catalyzes the committed step to the synthesis of the acidic phospholipids.</text>
</comment>
<evidence type="ECO:0000256" key="10">
    <source>
        <dbReference type="ARBA" id="ARBA00022679"/>
    </source>
</evidence>
<keyword evidence="16" id="KW-1208">Phospholipid metabolism</keyword>
<evidence type="ECO:0000256" key="7">
    <source>
        <dbReference type="ARBA" id="ARBA00014944"/>
    </source>
</evidence>
<evidence type="ECO:0000256" key="1">
    <source>
        <dbReference type="ARBA" id="ARBA00003973"/>
    </source>
</evidence>
<dbReference type="RefSeq" id="WP_009526197.1">
    <property type="nucleotide sequence ID" value="NZ_JH414563.1"/>
</dbReference>
<keyword evidence="9" id="KW-0444">Lipid biosynthesis</keyword>
<name>G9X0P5_9FIRM</name>
<evidence type="ECO:0000256" key="4">
    <source>
        <dbReference type="ARBA" id="ARBA00005189"/>
    </source>
</evidence>
<dbReference type="PANTHER" id="PTHR14269">
    <property type="entry name" value="CDP-DIACYLGLYCEROL--GLYCEROL-3-PHOSPHATE 3-PHOSPHATIDYLTRANSFERASE-RELATED"/>
    <property type="match status" value="1"/>
</dbReference>
<dbReference type="FunFam" id="1.20.120.1760:FF:000004">
    <property type="entry name" value="CDP-diacylglycerol--glycerol-3-phosphate 3-phosphatidyltransferase"/>
    <property type="match status" value="1"/>
</dbReference>